<evidence type="ECO:0000313" key="1">
    <source>
        <dbReference type="EMBL" id="KAJ8890345.1"/>
    </source>
</evidence>
<gene>
    <name evidence="1" type="ORF">PR048_009853</name>
</gene>
<evidence type="ECO:0000313" key="2">
    <source>
        <dbReference type="Proteomes" id="UP001159363"/>
    </source>
</evidence>
<comment type="caution">
    <text evidence="1">The sequence shown here is derived from an EMBL/GenBank/DDBJ whole genome shotgun (WGS) entry which is preliminary data.</text>
</comment>
<dbReference type="Proteomes" id="UP001159363">
    <property type="component" value="Chromosome 3"/>
</dbReference>
<accession>A0ABQ9I112</accession>
<sequence length="107" mass="11426">MAPSPANSFYATAGEMFNPAKAGEQVEIHCNKLIASKTKLPPFSKVSDDLIGDGCLYFHEQLKGHAREGSKIDLPQLLLAVSIAKPEFGAAALKTIWAPVSSVDAEK</sequence>
<proteinExistence type="predicted"/>
<protein>
    <submittedName>
        <fullName evidence="1">Uncharacterized protein</fullName>
    </submittedName>
</protein>
<keyword evidence="2" id="KW-1185">Reference proteome</keyword>
<name>A0ABQ9I112_9NEOP</name>
<dbReference type="EMBL" id="JARBHB010000003">
    <property type="protein sequence ID" value="KAJ8890345.1"/>
    <property type="molecule type" value="Genomic_DNA"/>
</dbReference>
<reference evidence="1 2" key="1">
    <citation type="submission" date="2023-02" db="EMBL/GenBank/DDBJ databases">
        <title>LHISI_Scaffold_Assembly.</title>
        <authorList>
            <person name="Stuart O.P."/>
            <person name="Cleave R."/>
            <person name="Magrath M.J.L."/>
            <person name="Mikheyev A.S."/>
        </authorList>
    </citation>
    <scope>NUCLEOTIDE SEQUENCE [LARGE SCALE GENOMIC DNA]</scope>
    <source>
        <strain evidence="1">Daus_M_001</strain>
        <tissue evidence="1">Leg muscle</tissue>
    </source>
</reference>
<organism evidence="1 2">
    <name type="scientific">Dryococelus australis</name>
    <dbReference type="NCBI Taxonomy" id="614101"/>
    <lineage>
        <taxon>Eukaryota</taxon>
        <taxon>Metazoa</taxon>
        <taxon>Ecdysozoa</taxon>
        <taxon>Arthropoda</taxon>
        <taxon>Hexapoda</taxon>
        <taxon>Insecta</taxon>
        <taxon>Pterygota</taxon>
        <taxon>Neoptera</taxon>
        <taxon>Polyneoptera</taxon>
        <taxon>Phasmatodea</taxon>
        <taxon>Verophasmatodea</taxon>
        <taxon>Anareolatae</taxon>
        <taxon>Phasmatidae</taxon>
        <taxon>Eurycanthinae</taxon>
        <taxon>Dryococelus</taxon>
    </lineage>
</organism>